<evidence type="ECO:0000313" key="3">
    <source>
        <dbReference type="Proteomes" id="UP000292082"/>
    </source>
</evidence>
<protein>
    <recommendedName>
        <fullName evidence="4">Cyclin C-terminal domain-containing protein</fullName>
    </recommendedName>
</protein>
<reference evidence="2 3" key="1">
    <citation type="submission" date="2019-01" db="EMBL/GenBank/DDBJ databases">
        <title>Draft genome sequences of three monokaryotic isolates of the white-rot basidiomycete fungus Dichomitus squalens.</title>
        <authorList>
            <consortium name="DOE Joint Genome Institute"/>
            <person name="Lopez S.C."/>
            <person name="Andreopoulos B."/>
            <person name="Pangilinan J."/>
            <person name="Lipzen A."/>
            <person name="Riley R."/>
            <person name="Ahrendt S."/>
            <person name="Ng V."/>
            <person name="Barry K."/>
            <person name="Daum C."/>
            <person name="Grigoriev I.V."/>
            <person name="Hilden K.S."/>
            <person name="Makela M.R."/>
            <person name="de Vries R.P."/>
        </authorList>
    </citation>
    <scope>NUCLEOTIDE SEQUENCE [LARGE SCALE GENOMIC DNA]</scope>
    <source>
        <strain evidence="2 3">CBS 464.89</strain>
        <strain evidence="1">OM18370.1</strain>
    </source>
</reference>
<feature type="non-terminal residue" evidence="2">
    <location>
        <position position="1"/>
    </location>
</feature>
<evidence type="ECO:0000313" key="1">
    <source>
        <dbReference type="EMBL" id="TBU27555.1"/>
    </source>
</evidence>
<dbReference type="Proteomes" id="UP000292082">
    <property type="component" value="Unassembled WGS sequence"/>
</dbReference>
<organism evidence="2 3">
    <name type="scientific">Dichomitus squalens</name>
    <dbReference type="NCBI Taxonomy" id="114155"/>
    <lineage>
        <taxon>Eukaryota</taxon>
        <taxon>Fungi</taxon>
        <taxon>Dikarya</taxon>
        <taxon>Basidiomycota</taxon>
        <taxon>Agaricomycotina</taxon>
        <taxon>Agaricomycetes</taxon>
        <taxon>Polyporales</taxon>
        <taxon>Polyporaceae</taxon>
        <taxon>Dichomitus</taxon>
    </lineage>
</organism>
<name>A0A4Q9PCU9_9APHY</name>
<dbReference type="EMBL" id="ML143431">
    <property type="protein sequence ID" value="TBU27555.1"/>
    <property type="molecule type" value="Genomic_DNA"/>
</dbReference>
<sequence length="72" mass="7877">VNLFRILDKPEMLATAVYACCRLSPDNLVNGFERADGTSETLSPADLVLCLKAQRGLLRKDSLDSFSNSSTQ</sequence>
<gene>
    <name evidence="2" type="ORF">BD310DRAFT_832160</name>
    <name evidence="1" type="ORF">BD311DRAFT_665122</name>
</gene>
<dbReference type="OrthoDB" id="2802798at2759"/>
<accession>A0A4Q9PCU9</accession>
<dbReference type="AlphaFoldDB" id="A0A4Q9PCU9"/>
<evidence type="ECO:0000313" key="2">
    <source>
        <dbReference type="EMBL" id="TBU52448.1"/>
    </source>
</evidence>
<dbReference type="EMBL" id="ML145250">
    <property type="protein sequence ID" value="TBU52448.1"/>
    <property type="molecule type" value="Genomic_DNA"/>
</dbReference>
<keyword evidence="3" id="KW-1185">Reference proteome</keyword>
<proteinExistence type="predicted"/>
<evidence type="ECO:0008006" key="4">
    <source>
        <dbReference type="Google" id="ProtNLM"/>
    </source>
</evidence>
<dbReference type="Proteomes" id="UP000292957">
    <property type="component" value="Unassembled WGS sequence"/>
</dbReference>